<keyword evidence="3" id="KW-0808">Transferase</keyword>
<dbReference type="AlphaFoldDB" id="A0AAW1S7L3"/>
<dbReference type="InterPro" id="IPR044174">
    <property type="entry name" value="BC10-like"/>
</dbReference>
<keyword evidence="4" id="KW-0472">Membrane</keyword>
<keyword evidence="7" id="KW-1185">Reference proteome</keyword>
<keyword evidence="5" id="KW-0325">Glycoprotein</keyword>
<evidence type="ECO:0000256" key="5">
    <source>
        <dbReference type="ARBA" id="ARBA00023180"/>
    </source>
</evidence>
<protein>
    <submittedName>
        <fullName evidence="6">Uncharacterized protein</fullName>
    </submittedName>
</protein>
<evidence type="ECO:0000256" key="1">
    <source>
        <dbReference type="ARBA" id="ARBA00004606"/>
    </source>
</evidence>
<dbReference type="InterPro" id="IPR003406">
    <property type="entry name" value="Glyco_trans_14"/>
</dbReference>
<comment type="subcellular location">
    <subcellularLocation>
        <location evidence="1">Membrane</location>
        <topology evidence="1">Single-pass type II membrane protein</topology>
    </subcellularLocation>
</comment>
<dbReference type="Proteomes" id="UP001445335">
    <property type="component" value="Unassembled WGS sequence"/>
</dbReference>
<dbReference type="EMBL" id="JALJOU010000008">
    <property type="protein sequence ID" value="KAK9842288.1"/>
    <property type="molecule type" value="Genomic_DNA"/>
</dbReference>
<evidence type="ECO:0000256" key="4">
    <source>
        <dbReference type="ARBA" id="ARBA00023136"/>
    </source>
</evidence>
<evidence type="ECO:0000256" key="2">
    <source>
        <dbReference type="ARBA" id="ARBA00022676"/>
    </source>
</evidence>
<dbReference type="GO" id="GO:0016757">
    <property type="term" value="F:glycosyltransferase activity"/>
    <property type="evidence" value="ECO:0007669"/>
    <property type="project" value="UniProtKB-KW"/>
</dbReference>
<proteinExistence type="predicted"/>
<reference evidence="6 7" key="1">
    <citation type="journal article" date="2024" name="Nat. Commun.">
        <title>Phylogenomics reveals the evolutionary origins of lichenization in chlorophyte algae.</title>
        <authorList>
            <person name="Puginier C."/>
            <person name="Libourel C."/>
            <person name="Otte J."/>
            <person name="Skaloud P."/>
            <person name="Haon M."/>
            <person name="Grisel S."/>
            <person name="Petersen M."/>
            <person name="Berrin J.G."/>
            <person name="Delaux P.M."/>
            <person name="Dal Grande F."/>
            <person name="Keller J."/>
        </authorList>
    </citation>
    <scope>NUCLEOTIDE SEQUENCE [LARGE SCALE GENOMIC DNA]</scope>
    <source>
        <strain evidence="6 7">SAG 245.80</strain>
    </source>
</reference>
<dbReference type="GO" id="GO:0016020">
    <property type="term" value="C:membrane"/>
    <property type="evidence" value="ECO:0007669"/>
    <property type="project" value="UniProtKB-SubCell"/>
</dbReference>
<dbReference type="PANTHER" id="PTHR31042:SF145">
    <property type="entry name" value="CORE-2_I-BRANCHING BETA-1,6-N-ACETYLGLUCOSAMINYLTRANSFERASE FAMILY PROTEIN"/>
    <property type="match status" value="1"/>
</dbReference>
<evidence type="ECO:0000256" key="3">
    <source>
        <dbReference type="ARBA" id="ARBA00022679"/>
    </source>
</evidence>
<dbReference type="PANTHER" id="PTHR31042">
    <property type="entry name" value="CORE-2/I-BRANCHING BETA-1,6-N-ACETYLGLUCOSAMINYLTRANSFERASE FAMILY PROTEIN-RELATED"/>
    <property type="match status" value="1"/>
</dbReference>
<sequence>MSGIFSHTLRAHGLADRPPHLTLRGVAYMRTNAALMRSIQWQGRGREAGAPTAAGAGEAAAGQPAAVAQGSGVSADACADALGQPKVALMFLTPGPMPHADVWATWLRASADLLRADCLAGRVCGEANRAAALAAVQAACANSSAGANAASQLFSVYVHPPPAFRGYPAGSVFRGREVPNRVKVKWGEYSVVEASRALLREALKDPLNKRFVLLSETCNPLLPAATVYTQLMAESKSRINACAMSDRSRNVERWAPEMEAAGLQRAHWRKSSMWSMLVRKHAQAVVDDTEVAASFRAHCKAGKDDSSGKVMNCIPDEHYLASLLAAKGLEEETDCIGAMTYIHWWGNWKKMQPETYVRDEVCGDLIEQMRMSEYGCDNPGAIASTPGTFARLEDLATGRCRWAPAPFEMLSGQCHVFSRKWGADTADAVLGLFELEETLQMLDGRSGACAAEVPKQAPTAAGALAGARGAAALAA</sequence>
<keyword evidence="2" id="KW-0328">Glycosyltransferase</keyword>
<organism evidence="6 7">
    <name type="scientific">Elliptochloris bilobata</name>
    <dbReference type="NCBI Taxonomy" id="381761"/>
    <lineage>
        <taxon>Eukaryota</taxon>
        <taxon>Viridiplantae</taxon>
        <taxon>Chlorophyta</taxon>
        <taxon>core chlorophytes</taxon>
        <taxon>Trebouxiophyceae</taxon>
        <taxon>Trebouxiophyceae incertae sedis</taxon>
        <taxon>Elliptochloris clade</taxon>
        <taxon>Elliptochloris</taxon>
    </lineage>
</organism>
<evidence type="ECO:0000313" key="7">
    <source>
        <dbReference type="Proteomes" id="UP001445335"/>
    </source>
</evidence>
<evidence type="ECO:0000313" key="6">
    <source>
        <dbReference type="EMBL" id="KAK9842288.1"/>
    </source>
</evidence>
<name>A0AAW1S7L3_9CHLO</name>
<accession>A0AAW1S7L3</accession>
<gene>
    <name evidence="6" type="ORF">WJX81_004782</name>
</gene>
<comment type="caution">
    <text evidence="6">The sequence shown here is derived from an EMBL/GenBank/DDBJ whole genome shotgun (WGS) entry which is preliminary data.</text>
</comment>
<dbReference type="Pfam" id="PF02485">
    <property type="entry name" value="Branch"/>
    <property type="match status" value="1"/>
</dbReference>